<accession>A0A1H6QL82</accession>
<evidence type="ECO:0000313" key="2">
    <source>
        <dbReference type="Proteomes" id="UP000183028"/>
    </source>
</evidence>
<evidence type="ECO:0000313" key="1">
    <source>
        <dbReference type="EMBL" id="SEI44439.1"/>
    </source>
</evidence>
<dbReference type="OrthoDB" id="9955322at2"/>
<gene>
    <name evidence="1" type="ORF">SAMN04487834_100440</name>
</gene>
<keyword evidence="2" id="KW-1185">Reference proteome</keyword>
<proteinExistence type="predicted"/>
<reference evidence="2" key="1">
    <citation type="submission" date="2016-10" db="EMBL/GenBank/DDBJ databases">
        <authorList>
            <person name="Varghese N."/>
        </authorList>
    </citation>
    <scope>NUCLEOTIDE SEQUENCE [LARGE SCALE GENOMIC DNA]</scope>
    <source>
        <strain evidence="2">DSM 20406</strain>
    </source>
</reference>
<dbReference type="EMBL" id="FNYK01000004">
    <property type="protein sequence ID" value="SEI44439.1"/>
    <property type="molecule type" value="Genomic_DNA"/>
</dbReference>
<sequence>MRVVTSIEVIQNRLCVKMDDVNKKRLFDDLYHEVFLLFGYDEDFNVDIFLKGFEDVMAVMKVTGMLEDFCQLKNVQVMYLKAELVEDNVRTYSLKYDQKPRLTEHIVVLGTLLYSYFHHDEIAEFFGLLFHDIIEIIDQMDQDAFLKGNM</sequence>
<dbReference type="RefSeq" id="WP_033162672.1">
    <property type="nucleotide sequence ID" value="NZ_FNYK01000004.1"/>
</dbReference>
<dbReference type="AlphaFoldDB" id="A0A1H6QL82"/>
<protein>
    <submittedName>
        <fullName evidence="1">Uncharacterized protein</fullName>
    </submittedName>
</protein>
<organism evidence="1 2">
    <name type="scientific">Sharpea azabuensis</name>
    <dbReference type="NCBI Taxonomy" id="322505"/>
    <lineage>
        <taxon>Bacteria</taxon>
        <taxon>Bacillati</taxon>
        <taxon>Bacillota</taxon>
        <taxon>Erysipelotrichia</taxon>
        <taxon>Erysipelotrichales</taxon>
        <taxon>Coprobacillaceae</taxon>
        <taxon>Sharpea</taxon>
    </lineage>
</organism>
<dbReference type="STRING" id="322505.SAMN04487836_10227"/>
<dbReference type="Proteomes" id="UP000183028">
    <property type="component" value="Unassembled WGS sequence"/>
</dbReference>
<name>A0A1H6QL82_9FIRM</name>
<dbReference type="GeneID" id="54120077"/>